<evidence type="ECO:0008006" key="4">
    <source>
        <dbReference type="Google" id="ProtNLM"/>
    </source>
</evidence>
<protein>
    <recommendedName>
        <fullName evidence="4">ABC transporter permease</fullName>
    </recommendedName>
</protein>
<gene>
    <name evidence="2" type="ORF">QNJ86_10860</name>
</gene>
<dbReference type="RefSeq" id="WP_283832649.1">
    <property type="nucleotide sequence ID" value="NZ_JASJEU010000022.1"/>
</dbReference>
<dbReference type="Proteomes" id="UP001232750">
    <property type="component" value="Unassembled WGS sequence"/>
</dbReference>
<feature type="transmembrane region" description="Helical" evidence="1">
    <location>
        <begin position="274"/>
        <end position="292"/>
    </location>
</feature>
<keyword evidence="1" id="KW-0812">Transmembrane</keyword>
<evidence type="ECO:0000256" key="1">
    <source>
        <dbReference type="SAM" id="Phobius"/>
    </source>
</evidence>
<comment type="caution">
    <text evidence="2">The sequence shown here is derived from an EMBL/GenBank/DDBJ whole genome shotgun (WGS) entry which is preliminary data.</text>
</comment>
<proteinExistence type="predicted"/>
<feature type="transmembrane region" description="Helical" evidence="1">
    <location>
        <begin position="120"/>
        <end position="148"/>
    </location>
</feature>
<reference evidence="2 3" key="1">
    <citation type="submission" date="2023-05" db="EMBL/GenBank/DDBJ databases">
        <title>Gordonibacter KGMB12511T sp. nov., isolated from faeces of healthy Korean.</title>
        <authorList>
            <person name="Kim H.S."/>
            <person name="Kim J.-S."/>
            <person name="Suh M.K."/>
            <person name="Eom M.K."/>
            <person name="Do H.E."/>
            <person name="Lee J.-S."/>
        </authorList>
    </citation>
    <scope>NUCLEOTIDE SEQUENCE [LARGE SCALE GENOMIC DNA]</scope>
    <source>
        <strain evidence="2 3">KGMB12511</strain>
    </source>
</reference>
<keyword evidence="3" id="KW-1185">Reference proteome</keyword>
<sequence>MTSTPHATRPIPTARLLVGSARRTASFARDHLLALVLCIALLVAAAFITQRLQASYLQHNGFNPTFADSLIWLLGPANATPFPLLWCVCPVVAMTWLLFMERGRDEANWAVRHGSFRRLWATRLVETTLVSLTFGFIAFAAATAASLIGTAAGSTPLVNFDDPHSLFAAFCDGTTTRPPSLATLLATALCLSLLAPCVLITLHALLRWILPGEVLAFLLITAAGLTAVHSPLAFALDAARALGTNLTLTNPLALLYETSSIAHATWLPGATHHLWLMPAVWLAAATLGLATAHRKELPPKKN</sequence>
<accession>A0ABT7DQ05</accession>
<organism evidence="2 3">
    <name type="scientific">Gordonibacter faecis</name>
    <dbReference type="NCBI Taxonomy" id="3047475"/>
    <lineage>
        <taxon>Bacteria</taxon>
        <taxon>Bacillati</taxon>
        <taxon>Actinomycetota</taxon>
        <taxon>Coriobacteriia</taxon>
        <taxon>Eggerthellales</taxon>
        <taxon>Eggerthellaceae</taxon>
        <taxon>Gordonibacter</taxon>
    </lineage>
</organism>
<name>A0ABT7DQ05_9ACTN</name>
<dbReference type="EMBL" id="JASJEU010000022">
    <property type="protein sequence ID" value="MDJ1651302.1"/>
    <property type="molecule type" value="Genomic_DNA"/>
</dbReference>
<keyword evidence="1" id="KW-1133">Transmembrane helix</keyword>
<evidence type="ECO:0000313" key="3">
    <source>
        <dbReference type="Proteomes" id="UP001232750"/>
    </source>
</evidence>
<feature type="transmembrane region" description="Helical" evidence="1">
    <location>
        <begin position="32"/>
        <end position="50"/>
    </location>
</feature>
<feature type="transmembrane region" description="Helical" evidence="1">
    <location>
        <begin position="70"/>
        <end position="99"/>
    </location>
</feature>
<evidence type="ECO:0000313" key="2">
    <source>
        <dbReference type="EMBL" id="MDJ1651302.1"/>
    </source>
</evidence>
<feature type="transmembrane region" description="Helical" evidence="1">
    <location>
        <begin position="214"/>
        <end position="236"/>
    </location>
</feature>
<keyword evidence="1" id="KW-0472">Membrane</keyword>
<feature type="transmembrane region" description="Helical" evidence="1">
    <location>
        <begin position="181"/>
        <end position="202"/>
    </location>
</feature>